<dbReference type="InterPro" id="IPR002347">
    <property type="entry name" value="SDR_fam"/>
</dbReference>
<keyword evidence="4" id="KW-1185">Reference proteome</keyword>
<gene>
    <name evidence="3" type="ORF">HDG40_007919</name>
</gene>
<evidence type="ECO:0000313" key="3">
    <source>
        <dbReference type="EMBL" id="MBB5429721.1"/>
    </source>
</evidence>
<comment type="similarity">
    <text evidence="1">Belongs to the short-chain dehydrogenases/reductases (SDR) family.</text>
</comment>
<dbReference type="SUPFAM" id="SSF51735">
    <property type="entry name" value="NAD(P)-binding Rossmann-fold domains"/>
    <property type="match status" value="1"/>
</dbReference>
<dbReference type="GO" id="GO:0003858">
    <property type="term" value="F:3-hydroxybutyrate dehydrogenase activity"/>
    <property type="evidence" value="ECO:0007669"/>
    <property type="project" value="UniProtKB-EC"/>
</dbReference>
<dbReference type="Pfam" id="PF00106">
    <property type="entry name" value="adh_short"/>
    <property type="match status" value="1"/>
</dbReference>
<dbReference type="AlphaFoldDB" id="A0A6I1QAZ0"/>
<dbReference type="PANTHER" id="PTHR43669">
    <property type="entry name" value="5-KETO-D-GLUCONATE 5-REDUCTASE"/>
    <property type="match status" value="1"/>
</dbReference>
<proteinExistence type="inferred from homology"/>
<dbReference type="PANTHER" id="PTHR43669:SF3">
    <property type="entry name" value="ALCOHOL DEHYDROGENASE, PUTATIVE (AFU_ORTHOLOGUE AFUA_3G03445)-RELATED"/>
    <property type="match status" value="1"/>
</dbReference>
<reference evidence="3 4" key="1">
    <citation type="submission" date="2020-08" db="EMBL/GenBank/DDBJ databases">
        <title>Genomic Encyclopedia of Type Strains, Phase IV (KMG-V): Genome sequencing to study the core and pangenomes of soil and plant-associated prokaryotes.</title>
        <authorList>
            <person name="Whitman W."/>
        </authorList>
    </citation>
    <scope>NUCLEOTIDE SEQUENCE [LARGE SCALE GENOMIC DNA]</scope>
    <source>
        <strain evidence="3 4">JPY158</strain>
    </source>
</reference>
<dbReference type="EC" id="1.1.1.30" evidence="3"/>
<keyword evidence="2 3" id="KW-0560">Oxidoreductase</keyword>
<comment type="caution">
    <text evidence="3">The sequence shown here is derived from an EMBL/GenBank/DDBJ whole genome shotgun (WGS) entry which is preliminary data.</text>
</comment>
<organism evidence="3 4">
    <name type="scientific">Paraburkholderia atlantica</name>
    <dbReference type="NCBI Taxonomy" id="2654982"/>
    <lineage>
        <taxon>Bacteria</taxon>
        <taxon>Pseudomonadati</taxon>
        <taxon>Pseudomonadota</taxon>
        <taxon>Betaproteobacteria</taxon>
        <taxon>Burkholderiales</taxon>
        <taxon>Burkholderiaceae</taxon>
        <taxon>Paraburkholderia</taxon>
    </lineage>
</organism>
<dbReference type="InterPro" id="IPR036291">
    <property type="entry name" value="NAD(P)-bd_dom_sf"/>
</dbReference>
<dbReference type="Gene3D" id="3.40.50.720">
    <property type="entry name" value="NAD(P)-binding Rossmann-like Domain"/>
    <property type="match status" value="1"/>
</dbReference>
<name>A0A6I1QAZ0_PARAM</name>
<sequence length="57" mass="5841">MKLQGKSVIITGAASGIGKEIAITYAREGALVAIADLNLDAANATAEEIRAALSWVL</sequence>
<evidence type="ECO:0000256" key="1">
    <source>
        <dbReference type="ARBA" id="ARBA00006484"/>
    </source>
</evidence>
<evidence type="ECO:0000313" key="4">
    <source>
        <dbReference type="Proteomes" id="UP000592780"/>
    </source>
</evidence>
<accession>A0A6I1QAZ0</accession>
<protein>
    <submittedName>
        <fullName evidence="3">3-hydroxybutyrate dehydrogenase</fullName>
        <ecNumber evidence="3">1.1.1.30</ecNumber>
    </submittedName>
</protein>
<dbReference type="EMBL" id="JACHDD010000046">
    <property type="protein sequence ID" value="MBB5429721.1"/>
    <property type="molecule type" value="Genomic_DNA"/>
</dbReference>
<evidence type="ECO:0000256" key="2">
    <source>
        <dbReference type="ARBA" id="ARBA00023002"/>
    </source>
</evidence>
<dbReference type="Proteomes" id="UP000592780">
    <property type="component" value="Unassembled WGS sequence"/>
</dbReference>